<feature type="region of interest" description="Disordered" evidence="1">
    <location>
        <begin position="37"/>
        <end position="96"/>
    </location>
</feature>
<gene>
    <name evidence="2" type="ORF">GTA08_BOTSDO02291</name>
</gene>
<protein>
    <recommendedName>
        <fullName evidence="4">Transcription factor domain-containing protein</fullName>
    </recommendedName>
</protein>
<organism evidence="2 3">
    <name type="scientific">Botryosphaeria dothidea</name>
    <dbReference type="NCBI Taxonomy" id="55169"/>
    <lineage>
        <taxon>Eukaryota</taxon>
        <taxon>Fungi</taxon>
        <taxon>Dikarya</taxon>
        <taxon>Ascomycota</taxon>
        <taxon>Pezizomycotina</taxon>
        <taxon>Dothideomycetes</taxon>
        <taxon>Dothideomycetes incertae sedis</taxon>
        <taxon>Botryosphaeriales</taxon>
        <taxon>Botryosphaeriaceae</taxon>
        <taxon>Botryosphaeria</taxon>
    </lineage>
</organism>
<evidence type="ECO:0008006" key="4">
    <source>
        <dbReference type="Google" id="ProtNLM"/>
    </source>
</evidence>
<sequence length="598" mass="64036">MPELREEFWKKVRVSLNLVFAATNPDVHSDVLHRHVKGHGQNSASPGGDDNIQAQSSCESLKPGSSSHTSPDTAGLSNTEHLMNASPPQPPDDSTSALSIAAELTQITHNPLSASSLINPWGFGSEDTVHSWNGSLCHDSGGIHATANHADPSTLPGSELLSSWQAFSFDWNLEIPELIDDISPPESSSQPLAPIASSFAESRGRFTRAREAWSVRSKGREDARSIWERIAGSPAHSVCLTPGCEDPYSRSRRVDEACRQRLSNAITNALASTHLAEDHASSQLVVGLLEIDVWYSSYLSEPPITRPEGLSIASPSDTVLFHAPSATIWQRYYQAFQPAAPITLHNAPAPASSTADPPTTNSTRLLLLLLDIQQQTTDHRLRSHLSPHEPPSLAYPSDATARALLTHLHSLAPSITTTNPPLPLLPLLRYHTLHIRALTPLPLLALAAGTQVFVALWSRRVADEMAPGVGVWLFEASLALGLYILGMPREGEGAAAAVVEIFQGVDWVGVGEEGFGGGEDARGGGAGEGVSAAVRFIREGGAFSAGGALITGGRVSARRSMMHFATLMEGLGRWKIRSLAEVLKELSRGPGADEVEIW</sequence>
<proteinExistence type="predicted"/>
<evidence type="ECO:0000313" key="3">
    <source>
        <dbReference type="Proteomes" id="UP000572817"/>
    </source>
</evidence>
<dbReference type="EMBL" id="WWBZ02000016">
    <property type="protein sequence ID" value="KAF4309317.1"/>
    <property type="molecule type" value="Genomic_DNA"/>
</dbReference>
<dbReference type="AlphaFoldDB" id="A0A8H4IY18"/>
<evidence type="ECO:0000313" key="2">
    <source>
        <dbReference type="EMBL" id="KAF4309317.1"/>
    </source>
</evidence>
<name>A0A8H4IY18_9PEZI</name>
<comment type="caution">
    <text evidence="2">The sequence shown here is derived from an EMBL/GenBank/DDBJ whole genome shotgun (WGS) entry which is preliminary data.</text>
</comment>
<dbReference type="OrthoDB" id="10018191at2759"/>
<accession>A0A8H4IY18</accession>
<keyword evidence="3" id="KW-1185">Reference proteome</keyword>
<evidence type="ECO:0000256" key="1">
    <source>
        <dbReference type="SAM" id="MobiDB-lite"/>
    </source>
</evidence>
<dbReference type="Proteomes" id="UP000572817">
    <property type="component" value="Unassembled WGS sequence"/>
</dbReference>
<reference evidence="2" key="1">
    <citation type="submission" date="2020-04" db="EMBL/GenBank/DDBJ databases">
        <title>Genome Assembly and Annotation of Botryosphaeria dothidea sdau 11-99, a Latent Pathogen of Apple Fruit Ring Rot in China.</title>
        <authorList>
            <person name="Yu C."/>
            <person name="Diao Y."/>
            <person name="Lu Q."/>
            <person name="Zhao J."/>
            <person name="Cui S."/>
            <person name="Peng C."/>
            <person name="He B."/>
            <person name="Liu H."/>
        </authorList>
    </citation>
    <scope>NUCLEOTIDE SEQUENCE [LARGE SCALE GENOMIC DNA]</scope>
    <source>
        <strain evidence="2">Sdau11-99</strain>
    </source>
</reference>
<feature type="compositionally biased region" description="Polar residues" evidence="1">
    <location>
        <begin position="52"/>
        <end position="81"/>
    </location>
</feature>